<gene>
    <name evidence="12" type="ORF">CTAYLR_001045</name>
</gene>
<dbReference type="PANTHER" id="PTHR11685">
    <property type="entry name" value="RBR FAMILY RING FINGER AND IBR DOMAIN-CONTAINING"/>
    <property type="match status" value="1"/>
</dbReference>
<dbReference type="PROSITE" id="PS50089">
    <property type="entry name" value="ZF_RING_2"/>
    <property type="match status" value="1"/>
</dbReference>
<keyword evidence="8" id="KW-0862">Zinc</keyword>
<keyword evidence="4" id="KW-0479">Metal-binding</keyword>
<evidence type="ECO:0000256" key="6">
    <source>
        <dbReference type="ARBA" id="ARBA00022771"/>
    </source>
</evidence>
<dbReference type="Gene3D" id="3.30.40.10">
    <property type="entry name" value="Zinc/RING finger domain, C3HC4 (zinc finger)"/>
    <property type="match status" value="1"/>
</dbReference>
<dbReference type="PROSITE" id="PS51873">
    <property type="entry name" value="TRIAD"/>
    <property type="match status" value="1"/>
</dbReference>
<keyword evidence="5" id="KW-0677">Repeat</keyword>
<keyword evidence="13" id="KW-1185">Reference proteome</keyword>
<evidence type="ECO:0000313" key="12">
    <source>
        <dbReference type="EMBL" id="KAJ8604834.1"/>
    </source>
</evidence>
<evidence type="ECO:0000256" key="9">
    <source>
        <dbReference type="PROSITE-ProRule" id="PRU00175"/>
    </source>
</evidence>
<protein>
    <recommendedName>
        <fullName evidence="2">RBR-type E3 ubiquitin transferase</fullName>
        <ecNumber evidence="2">2.3.2.31</ecNumber>
    </recommendedName>
</protein>
<evidence type="ECO:0000256" key="4">
    <source>
        <dbReference type="ARBA" id="ARBA00022723"/>
    </source>
</evidence>
<dbReference type="InterPro" id="IPR002867">
    <property type="entry name" value="IBR_dom"/>
</dbReference>
<evidence type="ECO:0000256" key="2">
    <source>
        <dbReference type="ARBA" id="ARBA00012251"/>
    </source>
</evidence>
<comment type="caution">
    <text evidence="12">The sequence shown here is derived from an EMBL/GenBank/DDBJ whole genome shotgun (WGS) entry which is preliminary data.</text>
</comment>
<feature type="domain" description="RING-type" evidence="11">
    <location>
        <begin position="41"/>
        <end position="241"/>
    </location>
</feature>
<keyword evidence="3" id="KW-0808">Transferase</keyword>
<dbReference type="Pfam" id="PF01485">
    <property type="entry name" value="IBR"/>
    <property type="match status" value="1"/>
</dbReference>
<evidence type="ECO:0000259" key="11">
    <source>
        <dbReference type="PROSITE" id="PS51873"/>
    </source>
</evidence>
<dbReference type="EC" id="2.3.2.31" evidence="2"/>
<dbReference type="SUPFAM" id="SSF57850">
    <property type="entry name" value="RING/U-box"/>
    <property type="match status" value="2"/>
</dbReference>
<keyword evidence="6 9" id="KW-0863">Zinc-finger</keyword>
<accession>A0AAD7UH43</accession>
<comment type="catalytic activity">
    <reaction evidence="1">
        <text>[E2 ubiquitin-conjugating enzyme]-S-ubiquitinyl-L-cysteine + [acceptor protein]-L-lysine = [E2 ubiquitin-conjugating enzyme]-L-cysteine + [acceptor protein]-N(6)-ubiquitinyl-L-lysine.</text>
        <dbReference type="EC" id="2.3.2.31"/>
    </reaction>
</comment>
<evidence type="ECO:0000313" key="13">
    <source>
        <dbReference type="Proteomes" id="UP001230188"/>
    </source>
</evidence>
<dbReference type="Gene3D" id="1.20.120.1750">
    <property type="match status" value="1"/>
</dbReference>
<organism evidence="12 13">
    <name type="scientific">Chrysophaeum taylorii</name>
    <dbReference type="NCBI Taxonomy" id="2483200"/>
    <lineage>
        <taxon>Eukaryota</taxon>
        <taxon>Sar</taxon>
        <taxon>Stramenopiles</taxon>
        <taxon>Ochrophyta</taxon>
        <taxon>Pelagophyceae</taxon>
        <taxon>Pelagomonadales</taxon>
        <taxon>Pelagomonadaceae</taxon>
        <taxon>Chrysophaeum</taxon>
    </lineage>
</organism>
<keyword evidence="7" id="KW-0833">Ubl conjugation pathway</keyword>
<dbReference type="Pfam" id="PF26200">
    <property type="entry name" value="Rcat_RNF216"/>
    <property type="match status" value="1"/>
</dbReference>
<dbReference type="AlphaFoldDB" id="A0AAD7UH43"/>
<dbReference type="SMART" id="SM00647">
    <property type="entry name" value="IBR"/>
    <property type="match status" value="2"/>
</dbReference>
<evidence type="ECO:0000256" key="8">
    <source>
        <dbReference type="ARBA" id="ARBA00022833"/>
    </source>
</evidence>
<evidence type="ECO:0000259" key="10">
    <source>
        <dbReference type="PROSITE" id="PS50089"/>
    </source>
</evidence>
<dbReference type="GO" id="GO:0061630">
    <property type="term" value="F:ubiquitin protein ligase activity"/>
    <property type="evidence" value="ECO:0007669"/>
    <property type="project" value="UniProtKB-EC"/>
</dbReference>
<dbReference type="Proteomes" id="UP001230188">
    <property type="component" value="Unassembled WGS sequence"/>
</dbReference>
<dbReference type="EMBL" id="JAQMWT010000322">
    <property type="protein sequence ID" value="KAJ8604834.1"/>
    <property type="molecule type" value="Genomic_DNA"/>
</dbReference>
<dbReference type="GO" id="GO:0016567">
    <property type="term" value="P:protein ubiquitination"/>
    <property type="evidence" value="ECO:0007669"/>
    <property type="project" value="InterPro"/>
</dbReference>
<dbReference type="GO" id="GO:0008270">
    <property type="term" value="F:zinc ion binding"/>
    <property type="evidence" value="ECO:0007669"/>
    <property type="project" value="UniProtKB-KW"/>
</dbReference>
<sequence length="392" mass="43251">MFAEEVVFVKTVRPAVAEDEVVFVKAVRDEEAPEAKRRRQVVEECAVCLEEAVLPFRLERCVCVSCRACLERACRVGAESGMAEVPCPRCRTALSPEDVRSLDLTAARIVERFARDRAVNVRVARGEIARCPRPDCSGSARPRAKRLDCPECARASCVDCGGPWHEPPLECAQTVGAAETAATLEALGSSLRVCERCGDGIVKASGCDKVACRCGFRFCWACGARDAACPCNPGHAFLNNSHDLDAYHRLSTALATNARVERRLEDGATFADLDDDELRAFIRARRGAEPSTMLAHFMRGAYAPLLVQEAKRLESRPVASIGPEPAGYRAFLVAKKTQKRQRPNAIFRADLAIRARHHHPHHRHHRHFGGFPNNWLADVLPDDTILSVDPPR</sequence>
<dbReference type="InterPro" id="IPR031127">
    <property type="entry name" value="E3_UB_ligase_RBR"/>
</dbReference>
<dbReference type="InterPro" id="IPR044066">
    <property type="entry name" value="TRIAD_supradom"/>
</dbReference>
<evidence type="ECO:0000256" key="3">
    <source>
        <dbReference type="ARBA" id="ARBA00022679"/>
    </source>
</evidence>
<feature type="domain" description="RING-type" evidence="10">
    <location>
        <begin position="45"/>
        <end position="91"/>
    </location>
</feature>
<proteinExistence type="predicted"/>
<evidence type="ECO:0000256" key="5">
    <source>
        <dbReference type="ARBA" id="ARBA00022737"/>
    </source>
</evidence>
<name>A0AAD7UH43_9STRA</name>
<dbReference type="InterPro" id="IPR013083">
    <property type="entry name" value="Znf_RING/FYVE/PHD"/>
</dbReference>
<evidence type="ECO:0000256" key="7">
    <source>
        <dbReference type="ARBA" id="ARBA00022786"/>
    </source>
</evidence>
<evidence type="ECO:0000256" key="1">
    <source>
        <dbReference type="ARBA" id="ARBA00001798"/>
    </source>
</evidence>
<dbReference type="InterPro" id="IPR001841">
    <property type="entry name" value="Znf_RING"/>
</dbReference>
<reference evidence="12" key="1">
    <citation type="submission" date="2023-01" db="EMBL/GenBank/DDBJ databases">
        <title>Metagenome sequencing of chrysophaentin producing Chrysophaeum taylorii.</title>
        <authorList>
            <person name="Davison J."/>
            <person name="Bewley C."/>
        </authorList>
    </citation>
    <scope>NUCLEOTIDE SEQUENCE</scope>
    <source>
        <strain evidence="12">NIES-1699</strain>
    </source>
</reference>